<dbReference type="PROSITE" id="PS50922">
    <property type="entry name" value="TLC"/>
    <property type="match status" value="1"/>
</dbReference>
<evidence type="ECO:0000256" key="2">
    <source>
        <dbReference type="ARBA" id="ARBA00022692"/>
    </source>
</evidence>
<dbReference type="OMA" id="ESMWKFA"/>
<name>A0A151Z577_TIELA</name>
<sequence>MSSLAIKAVDYIWEGLFDENGLSAIEYERAKVPDNSIFLSKRKFEQEISAMFFLAGAITMFFLIRYLYQNYILRPYAKSIGMRRSFILRFLENGWYSIYYVTFFTFGTFVYLKDESFSLFPTTNIWAGWPLQPFPNLYRTYYLLELAFYLHCTIALFYETKRKDFYQMLTHHISTSILVIMSYWVRYHRIGLAILWIHNIADIFLYTAKWLNYVQKENKSKLLYALCEACFTSFAVSFFFSRLVFFPYTLLRSTLYEVPNGYPLQVESNVALFVLVCLHIFWFSLILKIIYIKLAKGEDIDDIRSDSEDEEGNSTKKNAPKKVTDKKSVDFKKDN</sequence>
<evidence type="ECO:0000256" key="3">
    <source>
        <dbReference type="ARBA" id="ARBA00022989"/>
    </source>
</evidence>
<dbReference type="Proteomes" id="UP000076078">
    <property type="component" value="Unassembled WGS sequence"/>
</dbReference>
<accession>A0A151Z577</accession>
<dbReference type="InParanoid" id="A0A151Z577"/>
<dbReference type="Pfam" id="PF03798">
    <property type="entry name" value="TRAM_LAG1_CLN8"/>
    <property type="match status" value="1"/>
</dbReference>
<feature type="compositionally biased region" description="Basic and acidic residues" evidence="6">
    <location>
        <begin position="322"/>
        <end position="335"/>
    </location>
</feature>
<evidence type="ECO:0000256" key="6">
    <source>
        <dbReference type="SAM" id="MobiDB-lite"/>
    </source>
</evidence>
<evidence type="ECO:0000256" key="7">
    <source>
        <dbReference type="SAM" id="Phobius"/>
    </source>
</evidence>
<feature type="transmembrane region" description="Helical" evidence="7">
    <location>
        <begin position="190"/>
        <end position="211"/>
    </location>
</feature>
<dbReference type="InterPro" id="IPR006634">
    <property type="entry name" value="TLC-dom"/>
</dbReference>
<dbReference type="SMART" id="SM00724">
    <property type="entry name" value="TLC"/>
    <property type="match status" value="1"/>
</dbReference>
<feature type="transmembrane region" description="Helical" evidence="7">
    <location>
        <begin position="93"/>
        <end position="112"/>
    </location>
</feature>
<feature type="transmembrane region" description="Helical" evidence="7">
    <location>
        <begin position="165"/>
        <end position="184"/>
    </location>
</feature>
<evidence type="ECO:0000256" key="4">
    <source>
        <dbReference type="ARBA" id="ARBA00023136"/>
    </source>
</evidence>
<feature type="transmembrane region" description="Helical" evidence="7">
    <location>
        <begin position="48"/>
        <end position="68"/>
    </location>
</feature>
<comment type="caution">
    <text evidence="9">The sequence shown here is derived from an EMBL/GenBank/DDBJ whole genome shotgun (WGS) entry which is preliminary data.</text>
</comment>
<protein>
    <recommendedName>
        <fullName evidence="8">TLC domain-containing protein</fullName>
    </recommendedName>
</protein>
<feature type="domain" description="TLC" evidence="8">
    <location>
        <begin position="88"/>
        <end position="295"/>
    </location>
</feature>
<reference evidence="9 10" key="1">
    <citation type="submission" date="2015-12" db="EMBL/GenBank/DDBJ databases">
        <title>Dictyostelia acquired genes for synthesis and detection of signals that induce cell-type specialization by lateral gene transfer from prokaryotes.</title>
        <authorList>
            <person name="Gloeckner G."/>
            <person name="Schaap P."/>
        </authorList>
    </citation>
    <scope>NUCLEOTIDE SEQUENCE [LARGE SCALE GENOMIC DNA]</scope>
    <source>
        <strain evidence="9 10">TK</strain>
    </source>
</reference>
<dbReference type="PANTHER" id="PTHR12560">
    <property type="entry name" value="LONGEVITY ASSURANCE FACTOR 1 LAG1"/>
    <property type="match status" value="1"/>
</dbReference>
<keyword evidence="2 5" id="KW-0812">Transmembrane</keyword>
<keyword evidence="4 5" id="KW-0472">Membrane</keyword>
<evidence type="ECO:0000256" key="5">
    <source>
        <dbReference type="PROSITE-ProRule" id="PRU00205"/>
    </source>
</evidence>
<dbReference type="PANTHER" id="PTHR12560:SF0">
    <property type="entry name" value="LD18904P"/>
    <property type="match status" value="1"/>
</dbReference>
<gene>
    <name evidence="9" type="ORF">DLAC_10294</name>
</gene>
<feature type="transmembrane region" description="Helical" evidence="7">
    <location>
        <begin position="140"/>
        <end position="158"/>
    </location>
</feature>
<keyword evidence="10" id="KW-1185">Reference proteome</keyword>
<evidence type="ECO:0000313" key="9">
    <source>
        <dbReference type="EMBL" id="KYQ89067.1"/>
    </source>
</evidence>
<keyword evidence="3 7" id="KW-1133">Transmembrane helix</keyword>
<comment type="subcellular location">
    <subcellularLocation>
        <location evidence="1">Membrane</location>
        <topology evidence="1">Multi-pass membrane protein</topology>
    </subcellularLocation>
</comment>
<dbReference type="GO" id="GO:0016020">
    <property type="term" value="C:membrane"/>
    <property type="evidence" value="ECO:0007669"/>
    <property type="project" value="UniProtKB-SubCell"/>
</dbReference>
<dbReference type="InterPro" id="IPR016439">
    <property type="entry name" value="Lag1/Lac1-like"/>
</dbReference>
<dbReference type="STRING" id="361077.A0A151Z577"/>
<evidence type="ECO:0000313" key="10">
    <source>
        <dbReference type="Proteomes" id="UP000076078"/>
    </source>
</evidence>
<feature type="region of interest" description="Disordered" evidence="6">
    <location>
        <begin position="303"/>
        <end position="335"/>
    </location>
</feature>
<evidence type="ECO:0000259" key="8">
    <source>
        <dbReference type="PROSITE" id="PS50922"/>
    </source>
</evidence>
<proteinExistence type="predicted"/>
<dbReference type="OrthoDB" id="537032at2759"/>
<dbReference type="EMBL" id="LODT01000042">
    <property type="protein sequence ID" value="KYQ89067.1"/>
    <property type="molecule type" value="Genomic_DNA"/>
</dbReference>
<feature type="transmembrane region" description="Helical" evidence="7">
    <location>
        <begin position="270"/>
        <end position="291"/>
    </location>
</feature>
<feature type="transmembrane region" description="Helical" evidence="7">
    <location>
        <begin position="223"/>
        <end position="250"/>
    </location>
</feature>
<organism evidence="9 10">
    <name type="scientific">Tieghemostelium lacteum</name>
    <name type="common">Slime mold</name>
    <name type="synonym">Dictyostelium lacteum</name>
    <dbReference type="NCBI Taxonomy" id="361077"/>
    <lineage>
        <taxon>Eukaryota</taxon>
        <taxon>Amoebozoa</taxon>
        <taxon>Evosea</taxon>
        <taxon>Eumycetozoa</taxon>
        <taxon>Dictyostelia</taxon>
        <taxon>Dictyosteliales</taxon>
        <taxon>Raperosteliaceae</taxon>
        <taxon>Tieghemostelium</taxon>
    </lineage>
</organism>
<dbReference type="PIRSF" id="PIRSF005225">
    <property type="entry name" value="LAG1_LAC1"/>
    <property type="match status" value="1"/>
</dbReference>
<dbReference type="GO" id="GO:0050291">
    <property type="term" value="F:sphingosine N-acyltransferase activity"/>
    <property type="evidence" value="ECO:0007669"/>
    <property type="project" value="InterPro"/>
</dbReference>
<evidence type="ECO:0000256" key="1">
    <source>
        <dbReference type="ARBA" id="ARBA00004141"/>
    </source>
</evidence>
<dbReference type="AlphaFoldDB" id="A0A151Z577"/>
<dbReference type="GO" id="GO:0046513">
    <property type="term" value="P:ceramide biosynthetic process"/>
    <property type="evidence" value="ECO:0007669"/>
    <property type="project" value="InterPro"/>
</dbReference>